<dbReference type="NCBIfam" id="TIGR02601">
    <property type="entry name" value="autotrns_rpt"/>
    <property type="match status" value="3"/>
</dbReference>
<dbReference type="PROSITE" id="PS51820">
    <property type="entry name" value="PA14"/>
    <property type="match status" value="1"/>
</dbReference>
<dbReference type="SUPFAM" id="SSF49313">
    <property type="entry name" value="Cadherin-like"/>
    <property type="match status" value="1"/>
</dbReference>
<dbReference type="PROSITE" id="PS50835">
    <property type="entry name" value="IG_LIKE"/>
    <property type="match status" value="1"/>
</dbReference>
<keyword evidence="1" id="KW-0732">Signal</keyword>
<dbReference type="Pfam" id="PF12951">
    <property type="entry name" value="PATR"/>
    <property type="match status" value="3"/>
</dbReference>
<dbReference type="SUPFAM" id="SSF48726">
    <property type="entry name" value="Immunoglobulin"/>
    <property type="match status" value="1"/>
</dbReference>
<dbReference type="SUPFAM" id="SSF51126">
    <property type="entry name" value="Pectin lyase-like"/>
    <property type="match status" value="1"/>
</dbReference>
<dbReference type="Pfam" id="PF07691">
    <property type="entry name" value="PA14"/>
    <property type="match status" value="1"/>
</dbReference>
<dbReference type="EMBL" id="JBBUKT010000001">
    <property type="protein sequence ID" value="MEK7949358.1"/>
    <property type="molecule type" value="Genomic_DNA"/>
</dbReference>
<protein>
    <submittedName>
        <fullName evidence="4">Ig-like domain-containing protein</fullName>
    </submittedName>
</protein>
<dbReference type="InterPro" id="IPR037524">
    <property type="entry name" value="PA14/GLEYA"/>
</dbReference>
<dbReference type="InterPro" id="IPR021862">
    <property type="entry name" value="DUF3472"/>
</dbReference>
<dbReference type="Gene3D" id="2.60.40.10">
    <property type="entry name" value="Immunoglobulins"/>
    <property type="match status" value="3"/>
</dbReference>
<evidence type="ECO:0000313" key="4">
    <source>
        <dbReference type="EMBL" id="MEK7949358.1"/>
    </source>
</evidence>
<dbReference type="Pfam" id="PF11958">
    <property type="entry name" value="DUF3472"/>
    <property type="match status" value="1"/>
</dbReference>
<reference evidence="4 5" key="1">
    <citation type="submission" date="2024-04" db="EMBL/GenBank/DDBJ databases">
        <title>Luteolibacter sp. isolated from soil.</title>
        <authorList>
            <person name="An J."/>
        </authorList>
    </citation>
    <scope>NUCLEOTIDE SEQUENCE [LARGE SCALE GENOMIC DNA]</scope>
    <source>
        <strain evidence="4 5">Y139</strain>
    </source>
</reference>
<evidence type="ECO:0000313" key="5">
    <source>
        <dbReference type="Proteomes" id="UP001371305"/>
    </source>
</evidence>
<dbReference type="SUPFAM" id="SSF56988">
    <property type="entry name" value="Anthrax protective antigen"/>
    <property type="match status" value="1"/>
</dbReference>
<accession>A0ABU9AP73</accession>
<dbReference type="Gene3D" id="2.60.120.200">
    <property type="match status" value="1"/>
</dbReference>
<proteinExistence type="predicted"/>
<dbReference type="SMART" id="SM00736">
    <property type="entry name" value="CADG"/>
    <property type="match status" value="1"/>
</dbReference>
<dbReference type="SMART" id="SM00409">
    <property type="entry name" value="IG"/>
    <property type="match status" value="1"/>
</dbReference>
<keyword evidence="5" id="KW-1185">Reference proteome</keyword>
<feature type="domain" description="PA14" evidence="3">
    <location>
        <begin position="364"/>
        <end position="512"/>
    </location>
</feature>
<dbReference type="Pfam" id="PF17963">
    <property type="entry name" value="Big_9"/>
    <property type="match status" value="2"/>
</dbReference>
<evidence type="ECO:0000259" key="2">
    <source>
        <dbReference type="PROSITE" id="PS50835"/>
    </source>
</evidence>
<sequence length="2176" mass="220081">MALSLLGLGPRASAQYHYFNVPSNSDCIMQDYRSPDVRGGIYDAIHEENVSSSDGGSGYFYGGYTHQNSGGTKTLVQYVCWPASGGYAPYSQQIPVFAGENMVGYPQIGEGSSCAIKGYWPQFSSSQWTRSVVRFWQPSDGTPHVGYQGMWMKEPASGNWYHLGTFMYPFAVTGVNGMSGWQENFTGYTGDYTVEHANGYYHKSGAWQRANQIQFTSRGLVTLQESNTVARSQVGPTYSSSYNVPLTVTLSGQPAAPTFDPIVVSSSSAAVYGSQLLVKWDMPLTSAPQLSYKIEVFNNSSYTGSPALTFNETEPETRQKMLNLGSITTPYVRLTITDIFYNNGTPILITPAAASLNAATSVAGTVGGLGYRYYQAASGTWTVLPDFNSLTATRQGAVAIPDATPRLRRTNYGFAYSGYFNAVSSGLYAFTLRSGDGSSLVIDGTTVINFDGLHDSTQFKSGSVALAAGKHSVELKYFRGAPPAVNTTAYNDGIGLTYEGPGIALADVPASVFSRVPGSGEPTITMSSPANNATVVNSSPGLGASVTANGATIDRVEFYMTGDKSYYPKPDKSAGYFIGQDTTAPYSLNSMVWTAPVNLVRARLVYNGGSTIDSEPITITTVNPALGAWNWNPLEMHNYSTGASVQGNTVSITGDGMNMMSRQVTGDCTLIARLADITPSTASPDGISPSSDWRAGIILRSTANTTIGEPLGNGSSTRFVALFSSVGGGTYFQDDSMRAGNGDANVWSSNLGGSNKWYKLQRTGNLFTSYVSVDGVNWTLANSITIANFGTTIHAGVFTHAMQSFNPGVHRATFDSYSLTGASVSGPASVSASPETQSVVTGLPATFSASVIGPVPASYQWQLDGVDIPGATGSTYTIASVSAGDAGSYTVTANGVTSAPATLLIASPAGSGEWTNVSGGSWATAGNWDGGAIAGGADSVADFSMLSLSANRTVSLDGSRTVGTMLFDDLASLQHSWAISRGTTGTLTLDATGTPNMAVKTATTISAVVAGTKGFNKMGDGTLVLSGSSTFTGTARVSAGTLEVQAKSGDTPYAVAQGATLKIGYSTGGGYANTNLVISGDGTAATTGFYLAGGKTYNSSGQIVLQSAPTTIRQYGSGLAKIGIFDVNGNGLWCKGEASGSVLDSNIQFVSSGYGMSVDVDPGVATATGDLVVQGGLNAGNLGFYKRGTGSILLNGAATSGNIAVKALEGSVLCGVANCLGSTAAVPVSSGATLALRGFDQTTSGALTASSGSTVSLGTGTLTVSSASLAGTLRISLNKGGSPASGKLVVSGGALAYAGSLVVDATGANAFASGDSFQLFSATGYSGSFTSVSLPQLPVGLIWNTVDLVTSGSISIGLAGTSQWNGAGGDSQWSTAANWNGIAPGNGQVITFSGTTRPTSTNDLLTSVGRIVFANGGFSLSGNAVTLQWGLLNQAGNNAWSIASTLVAPQSFTSDAGTLTVSGTVANGGNTLTLDGAGNLTISGVVSGVGGLVKSGAGTASVSVQQTFTGGTVVNGGVLNLSGGGGGSGTIRGTVTVNTGGTLRLSTGDATGYNGGASALTSINVNGGTLNVNTVSNQTLGSAALNLTGGSITGVAGGNIDFFGGGSSLNTFASPVTSTISGVTLSPLRQGSTTFTVAAGSTVSGIDLDISSVLKTAGSGDAAAATLIKAGAGVLALSATNTYAKPTVVNAGTLLVNGSTAAGSAVTVNTGATLGGSGNVKGATSIAAGGILSPGFNSIASFSITNMLSLAGTTRMELGKTGVTLSNDKVLGLTTVTYGGTLEVVSNGPAALAAGDSFQLFSATTRSGSFATINLPVLASGLVWNTSGLATSGTIVVRALPLAVDDSATIAEDNVATIAVKANDSDADGDSLTIVSVTQGAHGTAAISGNNVTYTPAANWSGTDAFTYTISDSHEGNAVATVTVTVTPVNDAPVFTADPITGSGATEGVAYTGSLAGLATDVDGSSLTYSKTAGPAWLAVAADGTLSGTPGAGDTGSNSFTVRVEDASHAYDLATLQIEVVAAAVDPYGHWASGSLTAGVNDGKEQDPDGDGMANLGEFAFNLNPVSGVNEGKIVAKPAVIGGGQCVVITLPVRNGAEFHGTVAQVSDPMDGVTYQIEGSPDCGTWNVSITELTGPAADPFKAGMPVLDGGWSYRCFRTAENLPKCFVRAKVTESP</sequence>
<name>A0ABU9AP73_9BACT</name>
<dbReference type="InterPro" id="IPR015919">
    <property type="entry name" value="Cadherin-like_sf"/>
</dbReference>
<dbReference type="InterPro" id="IPR013425">
    <property type="entry name" value="Autotrns_rpt"/>
</dbReference>
<gene>
    <name evidence="4" type="ORF">WKV53_02560</name>
</gene>
<dbReference type="Gene3D" id="2.60.40.3440">
    <property type="match status" value="1"/>
</dbReference>
<feature type="domain" description="Ig-like" evidence="2">
    <location>
        <begin position="827"/>
        <end position="902"/>
    </location>
</feature>
<dbReference type="SMART" id="SM00758">
    <property type="entry name" value="PA14"/>
    <property type="match status" value="1"/>
</dbReference>
<dbReference type="InterPro" id="IPR011658">
    <property type="entry name" value="PA14_dom"/>
</dbReference>
<comment type="caution">
    <text evidence="4">The sequence shown here is derived from an EMBL/GenBank/DDBJ whole genome shotgun (WGS) entry which is preliminary data.</text>
</comment>
<dbReference type="InterPro" id="IPR003599">
    <property type="entry name" value="Ig_sub"/>
</dbReference>
<dbReference type="InterPro" id="IPR006644">
    <property type="entry name" value="Cadg"/>
</dbReference>
<evidence type="ECO:0000259" key="3">
    <source>
        <dbReference type="PROSITE" id="PS51820"/>
    </source>
</evidence>
<dbReference type="InterPro" id="IPR007110">
    <property type="entry name" value="Ig-like_dom"/>
</dbReference>
<evidence type="ECO:0000256" key="1">
    <source>
        <dbReference type="ARBA" id="ARBA00022729"/>
    </source>
</evidence>
<organism evidence="4 5">
    <name type="scientific">Luteolibacter soli</name>
    <dbReference type="NCBI Taxonomy" id="3135280"/>
    <lineage>
        <taxon>Bacteria</taxon>
        <taxon>Pseudomonadati</taxon>
        <taxon>Verrucomicrobiota</taxon>
        <taxon>Verrucomicrobiia</taxon>
        <taxon>Verrucomicrobiales</taxon>
        <taxon>Verrucomicrobiaceae</taxon>
        <taxon>Luteolibacter</taxon>
    </lineage>
</organism>
<dbReference type="InterPro" id="IPR013783">
    <property type="entry name" value="Ig-like_fold"/>
</dbReference>
<dbReference type="Proteomes" id="UP001371305">
    <property type="component" value="Unassembled WGS sequence"/>
</dbReference>
<dbReference type="InterPro" id="IPR011050">
    <property type="entry name" value="Pectin_lyase_fold/virulence"/>
</dbReference>
<dbReference type="InterPro" id="IPR036179">
    <property type="entry name" value="Ig-like_dom_sf"/>
</dbReference>
<dbReference type="NCBIfam" id="NF012211">
    <property type="entry name" value="tand_rpt_95"/>
    <property type="match status" value="1"/>
</dbReference>